<proteinExistence type="predicted"/>
<dbReference type="Gene3D" id="3.80.10.10">
    <property type="entry name" value="Ribonuclease Inhibitor"/>
    <property type="match status" value="1"/>
</dbReference>
<sequence>MTAVQVETSIESYCCSADHLLIGNTVPIAKAALSFISLLPRDILLEIFIWLSWSADNHADITQAPWVLGHVCRSWRDIIKSVKWLWSMVILPVHGYDRKVLRVLKHFLRRSDQSLFKIDLTFNEEASRKAIRSVFRVLSSHLPRCAGLSILIPQKGVWELMELAQHLPELRFLDIFIPSSDDEDDFEEEDTFSIFSTAPKLTGVSLFGLYTVGNISLPASQIQEFHGDFYTAEELHRFVSKARHLDTLEVSFHYPASDPLVQPLAHSNLRRLVVLQSELAWMETFSFPRLEELEIFQHCPDCRMAEASVNELSALVERSMCKLQKFVLRAALPASTLIHILRSQSSLTELHITVNLANARDIFIAFTASGFLPVLMRLEIIEEHCSSQRFSVFMETHNEVFTMIRSRWDKVPGSRLRYLCLEISNARVKAVRKMVDFYSYDAIISDARLRGLDIRLNCSGVFILDGQSQRSNVCATG</sequence>
<dbReference type="InterPro" id="IPR036047">
    <property type="entry name" value="F-box-like_dom_sf"/>
</dbReference>
<dbReference type="OMA" id="QSELAWM"/>
<dbReference type="PANTHER" id="PTHR38926:SF5">
    <property type="entry name" value="F-BOX AND LEUCINE-RICH REPEAT PROTEIN 6"/>
    <property type="match status" value="1"/>
</dbReference>
<keyword evidence="2" id="KW-1185">Reference proteome</keyword>
<dbReference type="SUPFAM" id="SSF52047">
    <property type="entry name" value="RNI-like"/>
    <property type="match status" value="1"/>
</dbReference>
<dbReference type="EMBL" id="FUEG01000002">
    <property type="protein sequence ID" value="SJK99686.1"/>
    <property type="molecule type" value="Genomic_DNA"/>
</dbReference>
<dbReference type="InterPro" id="IPR032675">
    <property type="entry name" value="LRR_dom_sf"/>
</dbReference>
<evidence type="ECO:0000313" key="2">
    <source>
        <dbReference type="Proteomes" id="UP000219338"/>
    </source>
</evidence>
<organism evidence="1 2">
    <name type="scientific">Armillaria ostoyae</name>
    <name type="common">Armillaria root rot fungus</name>
    <dbReference type="NCBI Taxonomy" id="47428"/>
    <lineage>
        <taxon>Eukaryota</taxon>
        <taxon>Fungi</taxon>
        <taxon>Dikarya</taxon>
        <taxon>Basidiomycota</taxon>
        <taxon>Agaricomycotina</taxon>
        <taxon>Agaricomycetes</taxon>
        <taxon>Agaricomycetidae</taxon>
        <taxon>Agaricales</taxon>
        <taxon>Marasmiineae</taxon>
        <taxon>Physalacriaceae</taxon>
        <taxon>Armillaria</taxon>
    </lineage>
</organism>
<dbReference type="OrthoDB" id="2852133at2759"/>
<gene>
    <name evidence="1" type="ORF">ARMOST_02997</name>
</gene>
<dbReference type="SUPFAM" id="SSF81383">
    <property type="entry name" value="F-box domain"/>
    <property type="match status" value="1"/>
</dbReference>
<dbReference type="AlphaFoldDB" id="A0A284QT77"/>
<protein>
    <submittedName>
        <fullName evidence="1">Uncharacterized protein</fullName>
    </submittedName>
</protein>
<name>A0A284QT77_ARMOS</name>
<evidence type="ECO:0000313" key="1">
    <source>
        <dbReference type="EMBL" id="SJK99686.1"/>
    </source>
</evidence>
<dbReference type="PANTHER" id="PTHR38926">
    <property type="entry name" value="F-BOX DOMAIN CONTAINING PROTEIN, EXPRESSED"/>
    <property type="match status" value="1"/>
</dbReference>
<accession>A0A284QT77</accession>
<reference evidence="2" key="1">
    <citation type="journal article" date="2017" name="Nat. Ecol. Evol.">
        <title>Genome expansion and lineage-specific genetic innovations in the forest pathogenic fungi Armillaria.</title>
        <authorList>
            <person name="Sipos G."/>
            <person name="Prasanna A.N."/>
            <person name="Walter M.C."/>
            <person name="O'Connor E."/>
            <person name="Balint B."/>
            <person name="Krizsan K."/>
            <person name="Kiss B."/>
            <person name="Hess J."/>
            <person name="Varga T."/>
            <person name="Slot J."/>
            <person name="Riley R."/>
            <person name="Boka B."/>
            <person name="Rigling D."/>
            <person name="Barry K."/>
            <person name="Lee J."/>
            <person name="Mihaltcheva S."/>
            <person name="LaButti K."/>
            <person name="Lipzen A."/>
            <person name="Waldron R."/>
            <person name="Moloney N.M."/>
            <person name="Sperisen C."/>
            <person name="Kredics L."/>
            <person name="Vagvoelgyi C."/>
            <person name="Patrignani A."/>
            <person name="Fitzpatrick D."/>
            <person name="Nagy I."/>
            <person name="Doyle S."/>
            <person name="Anderson J.B."/>
            <person name="Grigoriev I.V."/>
            <person name="Gueldener U."/>
            <person name="Muensterkoetter M."/>
            <person name="Nagy L.G."/>
        </authorList>
    </citation>
    <scope>NUCLEOTIDE SEQUENCE [LARGE SCALE GENOMIC DNA]</scope>
    <source>
        <strain evidence="2">C18/9</strain>
    </source>
</reference>
<dbReference type="STRING" id="47428.A0A284QT77"/>
<dbReference type="Proteomes" id="UP000219338">
    <property type="component" value="Unassembled WGS sequence"/>
</dbReference>